<keyword evidence="4" id="KW-1185">Reference proteome</keyword>
<evidence type="ECO:0000313" key="3">
    <source>
        <dbReference type="EMBL" id="MBB4944182.1"/>
    </source>
</evidence>
<dbReference type="CDD" id="cd05233">
    <property type="entry name" value="SDR_c"/>
    <property type="match status" value="1"/>
</dbReference>
<evidence type="ECO:0000256" key="2">
    <source>
        <dbReference type="ARBA" id="ARBA00023002"/>
    </source>
</evidence>
<sequence>MSATSLLTGKTVLVSGVGPGLGRQIAGAACAAGASVMLGARSRDYLEEATAELRTASGKASFRVCDVTSDEQCHAVVQAVEEEFGGLDCVVNNAFAVAPHGLTLENEDLDEWRQSFEVNFFGALGLTKAAIPALRRSGGGTVVFIGSQIVRRVFAGRGPYASSKAALLTASRVLAKEVGPYGIRVNTVVPGRMWGPSLRKYLDRLAVERGTSAETERQRMVADVALPSLVTDEQCAGTVVFLASDLSAGITGQTIDVNAGETLN</sequence>
<dbReference type="InterPro" id="IPR036291">
    <property type="entry name" value="NAD(P)-bd_dom_sf"/>
</dbReference>
<dbReference type="PANTHER" id="PTHR43669:SF3">
    <property type="entry name" value="ALCOHOL DEHYDROGENASE, PUTATIVE (AFU_ORTHOLOGUE AFUA_3G03445)-RELATED"/>
    <property type="match status" value="1"/>
</dbReference>
<reference evidence="3 4" key="1">
    <citation type="submission" date="2020-08" db="EMBL/GenBank/DDBJ databases">
        <title>Sequencing the genomes of 1000 actinobacteria strains.</title>
        <authorList>
            <person name="Klenk H.-P."/>
        </authorList>
    </citation>
    <scope>NUCLEOTIDE SEQUENCE [LARGE SCALE GENOMIC DNA]</scope>
    <source>
        <strain evidence="3 4">DSM 43023</strain>
    </source>
</reference>
<dbReference type="PRINTS" id="PR00080">
    <property type="entry name" value="SDRFAMILY"/>
</dbReference>
<gene>
    <name evidence="3" type="ORF">FHR32_008585</name>
</gene>
<dbReference type="InterPro" id="IPR002347">
    <property type="entry name" value="SDR_fam"/>
</dbReference>
<proteinExistence type="inferred from homology"/>
<keyword evidence="2" id="KW-0560">Oxidoreductase</keyword>
<evidence type="ECO:0000313" key="4">
    <source>
        <dbReference type="Proteomes" id="UP000534286"/>
    </source>
</evidence>
<protein>
    <submittedName>
        <fullName evidence="3">NAD(P)-dependent dehydrogenase (Short-subunit alcohol dehydrogenase family)</fullName>
    </submittedName>
</protein>
<organism evidence="3 4">
    <name type="scientific">Streptosporangium album</name>
    <dbReference type="NCBI Taxonomy" id="47479"/>
    <lineage>
        <taxon>Bacteria</taxon>
        <taxon>Bacillati</taxon>
        <taxon>Actinomycetota</taxon>
        <taxon>Actinomycetes</taxon>
        <taxon>Streptosporangiales</taxon>
        <taxon>Streptosporangiaceae</taxon>
        <taxon>Streptosporangium</taxon>
    </lineage>
</organism>
<comment type="similarity">
    <text evidence="1">Belongs to the short-chain dehydrogenases/reductases (SDR) family.</text>
</comment>
<dbReference type="GO" id="GO:0016491">
    <property type="term" value="F:oxidoreductase activity"/>
    <property type="evidence" value="ECO:0007669"/>
    <property type="project" value="UniProtKB-KW"/>
</dbReference>
<dbReference type="FunFam" id="3.40.50.720:FF:000084">
    <property type="entry name" value="Short-chain dehydrogenase reductase"/>
    <property type="match status" value="1"/>
</dbReference>
<comment type="caution">
    <text evidence="3">The sequence shown here is derived from an EMBL/GenBank/DDBJ whole genome shotgun (WGS) entry which is preliminary data.</text>
</comment>
<name>A0A7W7S655_9ACTN</name>
<dbReference type="PANTHER" id="PTHR43669">
    <property type="entry name" value="5-KETO-D-GLUCONATE 5-REDUCTASE"/>
    <property type="match status" value="1"/>
</dbReference>
<dbReference type="Pfam" id="PF13561">
    <property type="entry name" value="adh_short_C2"/>
    <property type="match status" value="1"/>
</dbReference>
<dbReference type="NCBIfam" id="NF005909">
    <property type="entry name" value="PRK07890.1"/>
    <property type="match status" value="1"/>
</dbReference>
<dbReference type="Gene3D" id="3.40.50.720">
    <property type="entry name" value="NAD(P)-binding Rossmann-like Domain"/>
    <property type="match status" value="1"/>
</dbReference>
<dbReference type="RefSeq" id="WP_184760051.1">
    <property type="nucleotide sequence ID" value="NZ_BAABEK010000040.1"/>
</dbReference>
<dbReference type="PRINTS" id="PR00081">
    <property type="entry name" value="GDHRDH"/>
</dbReference>
<evidence type="ECO:0000256" key="1">
    <source>
        <dbReference type="ARBA" id="ARBA00006484"/>
    </source>
</evidence>
<dbReference type="Proteomes" id="UP000534286">
    <property type="component" value="Unassembled WGS sequence"/>
</dbReference>
<dbReference type="AlphaFoldDB" id="A0A7W7S655"/>
<dbReference type="SUPFAM" id="SSF51735">
    <property type="entry name" value="NAD(P)-binding Rossmann-fold domains"/>
    <property type="match status" value="1"/>
</dbReference>
<dbReference type="EMBL" id="JACHJU010000007">
    <property type="protein sequence ID" value="MBB4944182.1"/>
    <property type="molecule type" value="Genomic_DNA"/>
</dbReference>
<accession>A0A7W7S655</accession>